<protein>
    <submittedName>
        <fullName evidence="1">Uncharacterized protein</fullName>
    </submittedName>
</protein>
<organism evidence="1 2">
    <name type="scientific">Periplaneta americana</name>
    <name type="common">American cockroach</name>
    <name type="synonym">Blatta americana</name>
    <dbReference type="NCBI Taxonomy" id="6978"/>
    <lineage>
        <taxon>Eukaryota</taxon>
        <taxon>Metazoa</taxon>
        <taxon>Ecdysozoa</taxon>
        <taxon>Arthropoda</taxon>
        <taxon>Hexapoda</taxon>
        <taxon>Insecta</taxon>
        <taxon>Pterygota</taxon>
        <taxon>Neoptera</taxon>
        <taxon>Polyneoptera</taxon>
        <taxon>Dictyoptera</taxon>
        <taxon>Blattodea</taxon>
        <taxon>Blattoidea</taxon>
        <taxon>Blattidae</taxon>
        <taxon>Blattinae</taxon>
        <taxon>Periplaneta</taxon>
    </lineage>
</organism>
<gene>
    <name evidence="1" type="ORF">ANN_25754</name>
</gene>
<evidence type="ECO:0000313" key="1">
    <source>
        <dbReference type="EMBL" id="KAJ4428761.1"/>
    </source>
</evidence>
<keyword evidence="2" id="KW-1185">Reference proteome</keyword>
<proteinExistence type="predicted"/>
<evidence type="ECO:0000313" key="2">
    <source>
        <dbReference type="Proteomes" id="UP001148838"/>
    </source>
</evidence>
<sequence>MNVALKRIIELQSWKRVANGVSGSEPLIQSNTGLRIQLQLLKGHTRENLVFAILPKKHNTGTGKQIGNNWISGDFVVQNETLKAFFEERSVKEDIVAMKLEIETVMGNENQQNCIKLLCEIVRICLFSTHNQYAVFRQQTG</sequence>
<dbReference type="Proteomes" id="UP001148838">
    <property type="component" value="Unassembled WGS sequence"/>
</dbReference>
<reference evidence="1 2" key="1">
    <citation type="journal article" date="2022" name="Allergy">
        <title>Genome assembly and annotation of Periplaneta americana reveal a comprehensive cockroach allergen profile.</title>
        <authorList>
            <person name="Wang L."/>
            <person name="Xiong Q."/>
            <person name="Saelim N."/>
            <person name="Wang L."/>
            <person name="Nong W."/>
            <person name="Wan A.T."/>
            <person name="Shi M."/>
            <person name="Liu X."/>
            <person name="Cao Q."/>
            <person name="Hui J.H.L."/>
            <person name="Sookrung N."/>
            <person name="Leung T.F."/>
            <person name="Tungtrongchitr A."/>
            <person name="Tsui S.K.W."/>
        </authorList>
    </citation>
    <scope>NUCLEOTIDE SEQUENCE [LARGE SCALE GENOMIC DNA]</scope>
    <source>
        <strain evidence="1">PWHHKU_190912</strain>
    </source>
</reference>
<name>A0ABQ8S4G2_PERAM</name>
<accession>A0ABQ8S4G2</accession>
<comment type="caution">
    <text evidence="1">The sequence shown here is derived from an EMBL/GenBank/DDBJ whole genome shotgun (WGS) entry which is preliminary data.</text>
</comment>
<dbReference type="EMBL" id="JAJSOF020000036">
    <property type="protein sequence ID" value="KAJ4428761.1"/>
    <property type="molecule type" value="Genomic_DNA"/>
</dbReference>